<dbReference type="EMBL" id="CP065938">
    <property type="protein sequence ID" value="UWX06089.1"/>
    <property type="molecule type" value="Genomic_DNA"/>
</dbReference>
<dbReference type="PANTHER" id="PTHR21363:SF0">
    <property type="entry name" value="PREPHENATE DEHYDROGENASE [NADP(+)]"/>
    <property type="match status" value="1"/>
</dbReference>
<dbReference type="SUPFAM" id="SSF48179">
    <property type="entry name" value="6-phosphogluconate dehydrogenase C-terminal domain-like"/>
    <property type="match status" value="1"/>
</dbReference>
<evidence type="ECO:0000259" key="2">
    <source>
        <dbReference type="PROSITE" id="PS51176"/>
    </source>
</evidence>
<evidence type="ECO:0000313" key="3">
    <source>
        <dbReference type="EMBL" id="UWX06089.1"/>
    </source>
</evidence>
<keyword evidence="4" id="KW-1185">Reference proteome</keyword>
<keyword evidence="1" id="KW-0560">Oxidoreductase</keyword>
<reference evidence="3" key="1">
    <citation type="submission" date="2020-12" db="EMBL/GenBank/DDBJ databases">
        <title>Taurinivorans muris gen. nov., sp. nov., fundamental and realized metabolic niche of a ubiquitous sulfidogenic bacterium in the murine intestine.</title>
        <authorList>
            <person name="Ye H."/>
            <person name="Hanson B.T."/>
            <person name="Loy A."/>
        </authorList>
    </citation>
    <scope>NUCLEOTIDE SEQUENCE</scope>
    <source>
        <strain evidence="3">LT0009</strain>
    </source>
</reference>
<dbReference type="PANTHER" id="PTHR21363">
    <property type="entry name" value="PREPHENATE DEHYDROGENASE"/>
    <property type="match status" value="1"/>
</dbReference>
<dbReference type="SUPFAM" id="SSF51735">
    <property type="entry name" value="NAD(P)-binding Rossmann-fold domains"/>
    <property type="match status" value="1"/>
</dbReference>
<protein>
    <submittedName>
        <fullName evidence="3">Prephenate dehydrogenase</fullName>
    </submittedName>
</protein>
<evidence type="ECO:0000313" key="4">
    <source>
        <dbReference type="Proteomes" id="UP001058120"/>
    </source>
</evidence>
<dbReference type="Gene3D" id="3.40.50.720">
    <property type="entry name" value="NAD(P)-binding Rossmann-like Domain"/>
    <property type="match status" value="1"/>
</dbReference>
<dbReference type="InterPro" id="IPR046826">
    <property type="entry name" value="PDH_N"/>
</dbReference>
<gene>
    <name evidence="3" type="ORF">JBF11_01880</name>
</gene>
<proteinExistence type="predicted"/>
<dbReference type="Proteomes" id="UP001058120">
    <property type="component" value="Chromosome"/>
</dbReference>
<evidence type="ECO:0000256" key="1">
    <source>
        <dbReference type="ARBA" id="ARBA00023002"/>
    </source>
</evidence>
<accession>A0ABY5Y1M3</accession>
<feature type="domain" description="Prephenate/arogenate dehydrogenase" evidence="2">
    <location>
        <begin position="1"/>
        <end position="251"/>
    </location>
</feature>
<dbReference type="PROSITE" id="PS51176">
    <property type="entry name" value="PDH_ADH"/>
    <property type="match status" value="1"/>
</dbReference>
<dbReference type="Pfam" id="PF02153">
    <property type="entry name" value="PDH_N"/>
    <property type="match status" value="1"/>
</dbReference>
<organism evidence="3 4">
    <name type="scientific">Taurinivorans muris</name>
    <dbReference type="NCBI Taxonomy" id="2787751"/>
    <lineage>
        <taxon>Bacteria</taxon>
        <taxon>Pseudomonadati</taxon>
        <taxon>Thermodesulfobacteriota</taxon>
        <taxon>Desulfovibrionia</taxon>
        <taxon>Desulfovibrionales</taxon>
        <taxon>Desulfovibrionaceae</taxon>
        <taxon>Taurinivorans</taxon>
    </lineage>
</organism>
<dbReference type="RefSeq" id="WP_334315689.1">
    <property type="nucleotide sequence ID" value="NZ_CP065938.1"/>
</dbReference>
<name>A0ABY5Y1M3_9BACT</name>
<sequence>MHITIIGHNGKMGGTFFKRFQEAGHFVNGIDIPYDDTELFKSIRNTEIILFCIPAKTMEEMCEKIEGHIPCSCILMDVTSVKVLPIKSMEKHYGGPVIGTHPLFGPRSLDYKKICLCLGSYFKTMDTEKQKIKDTVYELFKQIGCEPFYAKAEEHDKAMAALQGLNFVTNVAYFAMTANMPEIKEFLTPSFMRRLEAGRASIQEDGTLFTGIFEANPYSQDIVRQYRSFLNVAAGGDMDVLVKLAQKWFDK</sequence>
<dbReference type="InterPro" id="IPR050812">
    <property type="entry name" value="Preph/Arog_dehydrog"/>
</dbReference>
<dbReference type="InterPro" id="IPR008927">
    <property type="entry name" value="6-PGluconate_DH-like_C_sf"/>
</dbReference>
<dbReference type="InterPro" id="IPR036291">
    <property type="entry name" value="NAD(P)-bd_dom_sf"/>
</dbReference>
<dbReference type="InterPro" id="IPR003099">
    <property type="entry name" value="Prephen_DH"/>
</dbReference>